<dbReference type="PANTHER" id="PTHR37722">
    <property type="entry name" value="OS01G0167700 PROTEIN"/>
    <property type="match status" value="1"/>
</dbReference>
<evidence type="ECO:0000256" key="1">
    <source>
        <dbReference type="SAM" id="MobiDB-lite"/>
    </source>
</evidence>
<feature type="non-terminal residue" evidence="2">
    <location>
        <position position="1"/>
    </location>
</feature>
<feature type="compositionally biased region" description="Basic and acidic residues" evidence="1">
    <location>
        <begin position="955"/>
        <end position="965"/>
    </location>
</feature>
<dbReference type="EMBL" id="CP133620">
    <property type="protein sequence ID" value="WMV45018.1"/>
    <property type="molecule type" value="Genomic_DNA"/>
</dbReference>
<feature type="region of interest" description="Disordered" evidence="1">
    <location>
        <begin position="866"/>
        <end position="976"/>
    </location>
</feature>
<organism evidence="2 3">
    <name type="scientific">Solanum verrucosum</name>
    <dbReference type="NCBI Taxonomy" id="315347"/>
    <lineage>
        <taxon>Eukaryota</taxon>
        <taxon>Viridiplantae</taxon>
        <taxon>Streptophyta</taxon>
        <taxon>Embryophyta</taxon>
        <taxon>Tracheophyta</taxon>
        <taxon>Spermatophyta</taxon>
        <taxon>Magnoliopsida</taxon>
        <taxon>eudicotyledons</taxon>
        <taxon>Gunneridae</taxon>
        <taxon>Pentapetalae</taxon>
        <taxon>asterids</taxon>
        <taxon>lamiids</taxon>
        <taxon>Solanales</taxon>
        <taxon>Solanaceae</taxon>
        <taxon>Solanoideae</taxon>
        <taxon>Solaneae</taxon>
        <taxon>Solanum</taxon>
    </lineage>
</organism>
<accession>A0AAF0ZPF6</accession>
<evidence type="ECO:0000313" key="2">
    <source>
        <dbReference type="EMBL" id="WMV45018.1"/>
    </source>
</evidence>
<feature type="region of interest" description="Disordered" evidence="1">
    <location>
        <begin position="255"/>
        <end position="280"/>
    </location>
</feature>
<dbReference type="AlphaFoldDB" id="A0AAF0ZPF6"/>
<keyword evidence="3" id="KW-1185">Reference proteome</keyword>
<feature type="region of interest" description="Disordered" evidence="1">
    <location>
        <begin position="645"/>
        <end position="665"/>
    </location>
</feature>
<evidence type="ECO:0000313" key="3">
    <source>
        <dbReference type="Proteomes" id="UP001234989"/>
    </source>
</evidence>
<sequence>WNERVSIRKSKPVWKRKNYKTFKVLKFPLSRVSHRFHNSLTHDDDDDDQDEINSQVSLILSNFVHSSSLTGSRDSEAHHFTVRTPLRSSEKLRSPLSRSLPRFHSQKLTISLSESELCSGAHDFSFSATVDVSRKISSTMLQWMGGSRRKVDTSRRSTQKRQKQYFEQRKWQEQQKKNARESFFDEKSPCNQQEKNSRSLDILSLLNVSTGSGEHKSNVHSARHIYEDNQMLQPSPVIQTKEVIYLGSLQHKEGTSPSSQDYAACPNHTSVGAPGGHERGLYSTNDKVNPLANSTSKQLSIIDILGDDGPNYELESSTHEGHVAFSIEGLGKVEMSTPIHSPQLPGRPLAYGRPSPPRARRKALSSDYLNKGIDGIELELMSFRYRLSPHWLYGGRIPDIFVSGYIDKLQDSMMVDVELPFHTSPFDGSSCSRGVQDSPGSAEHKLLDTKWFSSNNNFTCLYTFENDEIFGKNKGSSHTILNANSSFPLPESFHEDCCSSHLDAVSTDFWNNQSCGMREFNFEDCYYRDFANSCSARNYGKQDTYFDDSYHQKQSVGMKAKSEFNIIDAPTSYSKHFKPENFSVSDGEWCSMGCTSPHLMDYIDHVDRTWFANENARDNLSLLRLLFEALSVYCEESSTAVVGDLDTQQKMNSNNKRRSQEVSDGRKETKFCEKLFANERNCKRNDIQQGKPTKLPWLPNQSRAKPENYNSAFYEKRSDMNNDGLRETRCGPGESNSRFRSFYETSVSKRYVSTCSDFLVGDVLTDQEPKLQVDSLHNLEGSIEYPGEYAPSCFMMEPITFEPDSPACTFRNLFQDAKKGCGAENSLHTLGSHGTVTGNIVRDVGSDGDKGADILPFDSSQFDPNTEVSGRCKSFSSGKEKSMDGSSSVNECSNCDEPKEKTPEVKDRTGSFNYSECAEEASSSVEMSTVSKGDQDSLDKNQDTQSSLRYQAGDEVTKDDSRSSSKEGMITTRQSHNVHQNGQVMMLEAVSFNFYMCSF</sequence>
<proteinExistence type="predicted"/>
<feature type="compositionally biased region" description="Polar residues" evidence="1">
    <location>
        <begin position="645"/>
        <end position="654"/>
    </location>
</feature>
<feature type="compositionally biased region" description="Basic and acidic residues" evidence="1">
    <location>
        <begin position="933"/>
        <end position="942"/>
    </location>
</feature>
<feature type="compositionally biased region" description="Low complexity" evidence="1">
    <location>
        <begin position="920"/>
        <end position="931"/>
    </location>
</feature>
<name>A0AAF0ZPF6_SOLVR</name>
<feature type="region of interest" description="Disordered" evidence="1">
    <location>
        <begin position="177"/>
        <end position="196"/>
    </location>
</feature>
<feature type="compositionally biased region" description="Basic and acidic residues" evidence="1">
    <location>
        <begin position="896"/>
        <end position="909"/>
    </location>
</feature>
<dbReference type="Proteomes" id="UP001234989">
    <property type="component" value="Chromosome 9"/>
</dbReference>
<dbReference type="PANTHER" id="PTHR37722:SF2">
    <property type="entry name" value="OS01G0167700 PROTEIN"/>
    <property type="match status" value="1"/>
</dbReference>
<reference evidence="2" key="1">
    <citation type="submission" date="2023-08" db="EMBL/GenBank/DDBJ databases">
        <title>A de novo genome assembly of Solanum verrucosum Schlechtendal, a Mexican diploid species geographically isolated from the other diploid A-genome species in potato relatives.</title>
        <authorList>
            <person name="Hosaka K."/>
        </authorList>
    </citation>
    <scope>NUCLEOTIDE SEQUENCE</scope>
    <source>
        <tissue evidence="2">Young leaves</tissue>
    </source>
</reference>
<feature type="compositionally biased region" description="Polar residues" evidence="1">
    <location>
        <begin position="884"/>
        <end position="893"/>
    </location>
</feature>
<feature type="region of interest" description="Disordered" evidence="1">
    <location>
        <begin position="70"/>
        <end position="98"/>
    </location>
</feature>
<feature type="compositionally biased region" description="Basic and acidic residues" evidence="1">
    <location>
        <begin position="177"/>
        <end position="188"/>
    </location>
</feature>
<gene>
    <name evidence="2" type="ORF">MTR67_038403</name>
</gene>
<feature type="region of interest" description="Disordered" evidence="1">
    <location>
        <begin position="144"/>
        <end position="172"/>
    </location>
</feature>
<protein>
    <submittedName>
        <fullName evidence="2">Uncharacterized protein</fullName>
    </submittedName>
</protein>